<proteinExistence type="predicted"/>
<protein>
    <submittedName>
        <fullName evidence="1">Uncharacterized protein</fullName>
    </submittedName>
</protein>
<name>A0A176WDK4_MARPO</name>
<gene>
    <name evidence="1" type="ORF">AXG93_2038s1000</name>
</gene>
<sequence>MDDRGSQRIIENHRVGRNVGDRRPGLNGRFLLRESASGAFGKSFLVKRSSAKRLRRKQERASLAQAPAEELSLRTYEAWDICAFVKGKRIRRQSLAFGDTTSGVDAFGSTLLAEESTPSAERRRRARAPLVERSTYGKSAFGRTRKNTKNDKTHWLRSTPSAIGLWCYVFGDAPSAEDRRLRRNGFGDTERAWEFAQRRSVKPSVRSWSLRLHAGAAINSVRSKEVLARECGEFAQIADVHYPIQERNVESYTAVDGSTEATADWFARIPARADCGEARFPPVELGVSGDGTRVAAGQGSTYARISTAPGAMGSQ</sequence>
<organism evidence="1 2">
    <name type="scientific">Marchantia polymorpha subsp. ruderalis</name>
    <dbReference type="NCBI Taxonomy" id="1480154"/>
    <lineage>
        <taxon>Eukaryota</taxon>
        <taxon>Viridiplantae</taxon>
        <taxon>Streptophyta</taxon>
        <taxon>Embryophyta</taxon>
        <taxon>Marchantiophyta</taxon>
        <taxon>Marchantiopsida</taxon>
        <taxon>Marchantiidae</taxon>
        <taxon>Marchantiales</taxon>
        <taxon>Marchantiaceae</taxon>
        <taxon>Marchantia</taxon>
    </lineage>
</organism>
<evidence type="ECO:0000313" key="2">
    <source>
        <dbReference type="Proteomes" id="UP000077202"/>
    </source>
</evidence>
<dbReference type="Proteomes" id="UP000077202">
    <property type="component" value="Unassembled WGS sequence"/>
</dbReference>
<dbReference type="EMBL" id="LVLJ01001160">
    <property type="protein sequence ID" value="OAE31159.1"/>
    <property type="molecule type" value="Genomic_DNA"/>
</dbReference>
<evidence type="ECO:0000313" key="1">
    <source>
        <dbReference type="EMBL" id="OAE31159.1"/>
    </source>
</evidence>
<keyword evidence="2" id="KW-1185">Reference proteome</keyword>
<accession>A0A176WDK4</accession>
<dbReference type="AlphaFoldDB" id="A0A176WDK4"/>
<reference evidence="1" key="1">
    <citation type="submission" date="2016-03" db="EMBL/GenBank/DDBJ databases">
        <title>Mechanisms controlling the formation of the plant cell surface in tip-growing cells are functionally conserved among land plants.</title>
        <authorList>
            <person name="Honkanen S."/>
            <person name="Jones V.A."/>
            <person name="Morieri G."/>
            <person name="Champion C."/>
            <person name="Hetherington A.J."/>
            <person name="Kelly S."/>
            <person name="Saint-Marcoux D."/>
            <person name="Proust H."/>
            <person name="Prescott H."/>
            <person name="Dolan L."/>
        </authorList>
    </citation>
    <scope>NUCLEOTIDE SEQUENCE [LARGE SCALE GENOMIC DNA]</scope>
    <source>
        <tissue evidence="1">Whole gametophyte</tissue>
    </source>
</reference>
<comment type="caution">
    <text evidence="1">The sequence shown here is derived from an EMBL/GenBank/DDBJ whole genome shotgun (WGS) entry which is preliminary data.</text>
</comment>